<sequence>MDRVILDKLENFSIDFVPRKFLVDKENPYLLRNRQSDSSRFRNLTSREIEILVKHNNSAESWDRVLVTDHFNPNLVKNCEFWGLVRIGDLQSGYLAYHKLRLPVGLYNSTIISCDLGDNVVVRNVRYLSHYIIGHHTILFNLDEMITVDNAKFGNGIVKEGETEDVRIWIELANENGNRAILPFVGILPADAYIWSRNRADRKFQQKLKELTDKLGDTRRGYYGEVGDHCVIKNSRIIKNVNFGSYCYVKGANKLKNLTIQSSADEPSQIGEGVELVNGIIGYGNRIFYGVKAVRFITGRNVQLKYGARLLNSFLGDNSTISCCEVLNNLIFPFHEQHHNNSFLIAATVQGQANIAAGATIGSNHNSRAPDGEIIAERGFWPGLCSNFKHNSYFAPFALVAKGTYYSELNIKLPFALVSPADKANEINIYPGYWFKHNMYALARNSWKFKNRDKRVIKEQHIETDYLAPDTVESMISGIEILRQGICQAAGKEFSIAEIIEQQNSIDGKLQVVLNDFVYHGKARVLKPAQGLHLYYQMIAYYGGLALYEFLKTQSFKSEKELAAALQERLTEHHRKWVNLGGQLVPAAEVQKLIDDIKSGLLDSWQKIHERYDRLWEAYPRQKWSHAVYSLLDLYEITPHDLTFERLRKILKHVKEIAGQLLKNAFKSREKDYTNPYRKMTYENEQEMEAVLGKIEDNSFLVEFENEVKEMQQQIDGILAKLV</sequence>
<dbReference type="Pfam" id="PF20683">
    <property type="entry name" value="DUF6819"/>
    <property type="match status" value="1"/>
</dbReference>
<dbReference type="InterPro" id="IPR049208">
    <property type="entry name" value="DUF6819"/>
</dbReference>
<organism evidence="4 5">
    <name type="scientific">Caldithrix abyssi DSM 13497</name>
    <dbReference type="NCBI Taxonomy" id="880073"/>
    <lineage>
        <taxon>Bacteria</taxon>
        <taxon>Pseudomonadati</taxon>
        <taxon>Calditrichota</taxon>
        <taxon>Calditrichia</taxon>
        <taxon>Calditrichales</taxon>
        <taxon>Calditrichaceae</taxon>
        <taxon>Caldithrix</taxon>
    </lineage>
</organism>
<dbReference type="EMBL" id="CM001402">
    <property type="protein sequence ID" value="EHO43328.1"/>
    <property type="molecule type" value="Genomic_DNA"/>
</dbReference>
<reference evidence="3 6" key="2">
    <citation type="submission" date="2016-11" db="EMBL/GenBank/DDBJ databases">
        <title>Genomic analysis of Caldithrix abyssi and proposal of a novel bacterial phylum Caldithrichaeota.</title>
        <authorList>
            <person name="Kublanov I."/>
            <person name="Sigalova O."/>
            <person name="Gavrilov S."/>
            <person name="Lebedinsky A."/>
            <person name="Ivanova N."/>
            <person name="Daum C."/>
            <person name="Reddy T."/>
            <person name="Klenk H.P."/>
            <person name="Goker M."/>
            <person name="Reva O."/>
            <person name="Miroshnichenko M."/>
            <person name="Kyprides N."/>
            <person name="Woyke T."/>
            <person name="Gelfand M."/>
        </authorList>
    </citation>
    <scope>NUCLEOTIDE SEQUENCE [LARGE SCALE GENOMIC DNA]</scope>
    <source>
        <strain evidence="3 6">LF13</strain>
    </source>
</reference>
<evidence type="ECO:0000313" key="6">
    <source>
        <dbReference type="Proteomes" id="UP000183868"/>
    </source>
</evidence>
<keyword evidence="5" id="KW-1185">Reference proteome</keyword>
<dbReference type="Gene3D" id="2.160.10.10">
    <property type="entry name" value="Hexapeptide repeat proteins"/>
    <property type="match status" value="1"/>
</dbReference>
<evidence type="ECO:0008006" key="7">
    <source>
        <dbReference type="Google" id="ProtNLM"/>
    </source>
</evidence>
<dbReference type="eggNOG" id="COG1208">
    <property type="taxonomic scope" value="Bacteria"/>
</dbReference>
<dbReference type="Proteomes" id="UP000004671">
    <property type="component" value="Chromosome"/>
</dbReference>
<dbReference type="HOGENOM" id="CLU_382600_0_0_0"/>
<dbReference type="STRING" id="880073.Cabys_2688"/>
<evidence type="ECO:0000313" key="5">
    <source>
        <dbReference type="Proteomes" id="UP000004671"/>
    </source>
</evidence>
<accession>H1XPF7</accession>
<dbReference type="Pfam" id="PF16314">
    <property type="entry name" value="DUF4954"/>
    <property type="match status" value="1"/>
</dbReference>
<dbReference type="InterPro" id="IPR032533">
    <property type="entry name" value="DUF4954"/>
</dbReference>
<dbReference type="OrthoDB" id="908418at2"/>
<evidence type="ECO:0000259" key="2">
    <source>
        <dbReference type="Pfam" id="PF20683"/>
    </source>
</evidence>
<evidence type="ECO:0000313" key="4">
    <source>
        <dbReference type="EMBL" id="EHO43328.1"/>
    </source>
</evidence>
<evidence type="ECO:0000313" key="3">
    <source>
        <dbReference type="EMBL" id="APF19436.1"/>
    </source>
</evidence>
<dbReference type="RefSeq" id="WP_006930919.1">
    <property type="nucleotide sequence ID" value="NZ_CM001402.1"/>
</dbReference>
<proteinExistence type="predicted"/>
<dbReference type="PaxDb" id="880073-Calab_3731"/>
<gene>
    <name evidence="3" type="ORF">Cabys_2688</name>
    <name evidence="4" type="ORF">Calab_3731</name>
</gene>
<reference evidence="4 5" key="1">
    <citation type="submission" date="2011-09" db="EMBL/GenBank/DDBJ databases">
        <title>The permanent draft genome of Caldithrix abyssi DSM 13497.</title>
        <authorList>
            <consortium name="US DOE Joint Genome Institute (JGI-PGF)"/>
            <person name="Lucas S."/>
            <person name="Han J."/>
            <person name="Lapidus A."/>
            <person name="Bruce D."/>
            <person name="Goodwin L."/>
            <person name="Pitluck S."/>
            <person name="Peters L."/>
            <person name="Kyrpides N."/>
            <person name="Mavromatis K."/>
            <person name="Ivanova N."/>
            <person name="Mikhailova N."/>
            <person name="Chertkov O."/>
            <person name="Detter J.C."/>
            <person name="Tapia R."/>
            <person name="Han C."/>
            <person name="Land M."/>
            <person name="Hauser L."/>
            <person name="Markowitz V."/>
            <person name="Cheng J.-F."/>
            <person name="Hugenholtz P."/>
            <person name="Woyke T."/>
            <person name="Wu D."/>
            <person name="Spring S."/>
            <person name="Brambilla E."/>
            <person name="Klenk H.-P."/>
            <person name="Eisen J.A."/>
        </authorList>
    </citation>
    <scope>NUCLEOTIDE SEQUENCE [LARGE SCALE GENOMIC DNA]</scope>
    <source>
        <strain evidence="4 5">DSM 13497</strain>
    </source>
</reference>
<dbReference type="KEGG" id="caby:Cabys_2688"/>
<feature type="domain" description="DUF6819" evidence="2">
    <location>
        <begin position="559"/>
        <end position="722"/>
    </location>
</feature>
<dbReference type="Proteomes" id="UP000183868">
    <property type="component" value="Chromosome"/>
</dbReference>
<protein>
    <recommendedName>
        <fullName evidence="7">DUF4954 domain-containing protein</fullName>
    </recommendedName>
</protein>
<dbReference type="AlphaFoldDB" id="H1XPF7"/>
<feature type="domain" description="DUF4954" evidence="1">
    <location>
        <begin position="41"/>
        <end position="483"/>
    </location>
</feature>
<name>H1XPF7_CALAY</name>
<dbReference type="InParanoid" id="H1XPF7"/>
<evidence type="ECO:0000259" key="1">
    <source>
        <dbReference type="Pfam" id="PF16314"/>
    </source>
</evidence>
<dbReference type="EMBL" id="CP018099">
    <property type="protein sequence ID" value="APF19436.1"/>
    <property type="molecule type" value="Genomic_DNA"/>
</dbReference>